<dbReference type="EMBL" id="BGPR01174849">
    <property type="protein sequence ID" value="GBM43319.1"/>
    <property type="molecule type" value="Genomic_DNA"/>
</dbReference>
<reference evidence="5 6" key="1">
    <citation type="journal article" date="2019" name="Sci. Rep.">
        <title>Orb-weaving spider Araneus ventricosus genome elucidates the spidroin gene catalogue.</title>
        <authorList>
            <person name="Kono N."/>
            <person name="Nakamura H."/>
            <person name="Ohtoshi R."/>
            <person name="Moran D.A.P."/>
            <person name="Shinohara A."/>
            <person name="Yoshida Y."/>
            <person name="Fujiwara M."/>
            <person name="Mori M."/>
            <person name="Tomita M."/>
            <person name="Arakawa K."/>
        </authorList>
    </citation>
    <scope>NUCLEOTIDE SEQUENCE [LARGE SCALE GENOMIC DNA]</scope>
</reference>
<comment type="caution">
    <text evidence="5">The sequence shown here is derived from an EMBL/GenBank/DDBJ whole genome shotgun (WGS) entry which is preliminary data.</text>
</comment>
<name>A0A4Y2FQ75_ARAVE</name>
<sequence length="128" mass="14079">MKLEFNSRKTFPFYHSGAFRTTSTAAFQVIEGILPLHIKAKTGAAYKRTTRFHMPSHFQNSTFQSEDFDAKCFHSKIHPSDFLLGSRISSSHQTRSASSQAGPNSKNKLALPTASPETTISPTNGSAD</sequence>
<evidence type="ECO:0000313" key="6">
    <source>
        <dbReference type="Proteomes" id="UP000499080"/>
    </source>
</evidence>
<evidence type="ECO:0000313" key="3">
    <source>
        <dbReference type="EMBL" id="GBM43289.1"/>
    </source>
</evidence>
<accession>A0A4Y2FQ75</accession>
<dbReference type="EMBL" id="BGPR01174857">
    <property type="protein sequence ID" value="GBM43343.1"/>
    <property type="molecule type" value="Genomic_DNA"/>
</dbReference>
<feature type="compositionally biased region" description="Low complexity" evidence="1">
    <location>
        <begin position="88"/>
        <end position="101"/>
    </location>
</feature>
<evidence type="ECO:0000313" key="2">
    <source>
        <dbReference type="EMBL" id="GBM43244.1"/>
    </source>
</evidence>
<dbReference type="AlphaFoldDB" id="A0A4Y2FQ75"/>
<evidence type="ECO:0000256" key="1">
    <source>
        <dbReference type="SAM" id="MobiDB-lite"/>
    </source>
</evidence>
<evidence type="ECO:0000313" key="5">
    <source>
        <dbReference type="EMBL" id="GBM43343.1"/>
    </source>
</evidence>
<protein>
    <submittedName>
        <fullName evidence="5">Uncharacterized protein</fullName>
    </submittedName>
</protein>
<feature type="compositionally biased region" description="Polar residues" evidence="1">
    <location>
        <begin position="115"/>
        <end position="128"/>
    </location>
</feature>
<gene>
    <name evidence="5" type="ORF">AVEN_121661_1</name>
    <name evidence="2" type="ORF">AVEN_230407_1</name>
    <name evidence="3" type="ORF">AVEN_28674_1</name>
    <name evidence="4" type="ORF">AVEN_52320_1</name>
</gene>
<evidence type="ECO:0000313" key="4">
    <source>
        <dbReference type="EMBL" id="GBM43319.1"/>
    </source>
</evidence>
<dbReference type="EMBL" id="BGPR01174841">
    <property type="protein sequence ID" value="GBM43289.1"/>
    <property type="molecule type" value="Genomic_DNA"/>
</dbReference>
<proteinExistence type="predicted"/>
<keyword evidence="6" id="KW-1185">Reference proteome</keyword>
<feature type="region of interest" description="Disordered" evidence="1">
    <location>
        <begin position="88"/>
        <end position="128"/>
    </location>
</feature>
<organism evidence="5 6">
    <name type="scientific">Araneus ventricosus</name>
    <name type="common">Orbweaver spider</name>
    <name type="synonym">Epeira ventricosa</name>
    <dbReference type="NCBI Taxonomy" id="182803"/>
    <lineage>
        <taxon>Eukaryota</taxon>
        <taxon>Metazoa</taxon>
        <taxon>Ecdysozoa</taxon>
        <taxon>Arthropoda</taxon>
        <taxon>Chelicerata</taxon>
        <taxon>Arachnida</taxon>
        <taxon>Araneae</taxon>
        <taxon>Araneomorphae</taxon>
        <taxon>Entelegynae</taxon>
        <taxon>Araneoidea</taxon>
        <taxon>Araneidae</taxon>
        <taxon>Araneus</taxon>
    </lineage>
</organism>
<dbReference type="EMBL" id="BGPR01174826">
    <property type="protein sequence ID" value="GBM43244.1"/>
    <property type="molecule type" value="Genomic_DNA"/>
</dbReference>
<dbReference type="Proteomes" id="UP000499080">
    <property type="component" value="Unassembled WGS sequence"/>
</dbReference>